<dbReference type="PANTHER" id="PTHR43434">
    <property type="entry name" value="PHOSPHOGLYCOLATE PHOSPHATASE"/>
    <property type="match status" value="1"/>
</dbReference>
<evidence type="ECO:0008006" key="3">
    <source>
        <dbReference type="Google" id="ProtNLM"/>
    </source>
</evidence>
<proteinExistence type="predicted"/>
<dbReference type="SUPFAM" id="SSF56784">
    <property type="entry name" value="HAD-like"/>
    <property type="match status" value="1"/>
</dbReference>
<dbReference type="Gene3D" id="1.10.150.240">
    <property type="entry name" value="Putative phosphatase, domain 2"/>
    <property type="match status" value="1"/>
</dbReference>
<dbReference type="AlphaFoldDB" id="A0A1F5GC16"/>
<dbReference type="Pfam" id="PF13419">
    <property type="entry name" value="HAD_2"/>
    <property type="match status" value="1"/>
</dbReference>
<dbReference type="InterPro" id="IPR036412">
    <property type="entry name" value="HAD-like_sf"/>
</dbReference>
<gene>
    <name evidence="1" type="ORF">A3D04_03970</name>
</gene>
<dbReference type="SFLD" id="SFLDS00003">
    <property type="entry name" value="Haloacid_Dehalogenase"/>
    <property type="match status" value="1"/>
</dbReference>
<dbReference type="InterPro" id="IPR023214">
    <property type="entry name" value="HAD_sf"/>
</dbReference>
<dbReference type="PANTHER" id="PTHR43434:SF1">
    <property type="entry name" value="PHOSPHOGLYCOLATE PHOSPHATASE"/>
    <property type="match status" value="1"/>
</dbReference>
<dbReference type="Gene3D" id="3.40.50.1000">
    <property type="entry name" value="HAD superfamily/HAD-like"/>
    <property type="match status" value="1"/>
</dbReference>
<reference evidence="1 2" key="1">
    <citation type="journal article" date="2016" name="Nat. Commun.">
        <title>Thousands of microbial genomes shed light on interconnected biogeochemical processes in an aquifer system.</title>
        <authorList>
            <person name="Anantharaman K."/>
            <person name="Brown C.T."/>
            <person name="Hug L.A."/>
            <person name="Sharon I."/>
            <person name="Castelle C.J."/>
            <person name="Probst A.J."/>
            <person name="Thomas B.C."/>
            <person name="Singh A."/>
            <person name="Wilkins M.J."/>
            <person name="Karaoz U."/>
            <person name="Brodie E.L."/>
            <person name="Williams K.H."/>
            <person name="Hubbard S.S."/>
            <person name="Banfield J.F."/>
        </authorList>
    </citation>
    <scope>NUCLEOTIDE SEQUENCE [LARGE SCALE GENOMIC DNA]</scope>
</reference>
<dbReference type="InterPro" id="IPR050155">
    <property type="entry name" value="HAD-like_hydrolase_sf"/>
</dbReference>
<accession>A0A1F5GC16</accession>
<dbReference type="InterPro" id="IPR023198">
    <property type="entry name" value="PGP-like_dom2"/>
</dbReference>
<protein>
    <recommendedName>
        <fullName evidence="3">HAD family hydrolase</fullName>
    </recommendedName>
</protein>
<dbReference type="Proteomes" id="UP000177369">
    <property type="component" value="Unassembled WGS sequence"/>
</dbReference>
<sequence length="222" mass="24920">MIKLVAFDWNGTLFADAQAVCDACNHFIKAVGGKPINLAIYREKFVVPVIDFYESIGLPRAKVLKNSKKNAEIFHKYYELRASTIRSRANSKLLLHWLSELNISSVIFSNHIVKGIEEQIERLSIAKYIDKVIANSQLDEALKGRNKQGKLAEYIRTKKLNPNEVLIIGDSSEEVEIAKNIGSASIAITHGHYSTPRIKASKPDYLINDLKEAIKIIADLND</sequence>
<dbReference type="SFLD" id="SFLDG01129">
    <property type="entry name" value="C1.5:_HAD__Beta-PGM__Phosphata"/>
    <property type="match status" value="1"/>
</dbReference>
<evidence type="ECO:0000313" key="2">
    <source>
        <dbReference type="Proteomes" id="UP000177369"/>
    </source>
</evidence>
<comment type="caution">
    <text evidence="1">The sequence shown here is derived from an EMBL/GenBank/DDBJ whole genome shotgun (WGS) entry which is preliminary data.</text>
</comment>
<evidence type="ECO:0000313" key="1">
    <source>
        <dbReference type="EMBL" id="OGD89399.1"/>
    </source>
</evidence>
<dbReference type="GO" id="GO:0008967">
    <property type="term" value="F:phosphoglycolate phosphatase activity"/>
    <property type="evidence" value="ECO:0007669"/>
    <property type="project" value="TreeGrafter"/>
</dbReference>
<dbReference type="InterPro" id="IPR041492">
    <property type="entry name" value="HAD_2"/>
</dbReference>
<dbReference type="STRING" id="1797714.A3D04_03970"/>
<dbReference type="EMBL" id="MFBD01000004">
    <property type="protein sequence ID" value="OGD89399.1"/>
    <property type="molecule type" value="Genomic_DNA"/>
</dbReference>
<organism evidence="1 2">
    <name type="scientific">Candidatus Curtissbacteria bacterium RIFCSPHIGHO2_02_FULL_40_16b</name>
    <dbReference type="NCBI Taxonomy" id="1797714"/>
    <lineage>
        <taxon>Bacteria</taxon>
        <taxon>Candidatus Curtissiibacteriota</taxon>
    </lineage>
</organism>
<name>A0A1F5GC16_9BACT</name>
<dbReference type="GO" id="GO:0006281">
    <property type="term" value="P:DNA repair"/>
    <property type="evidence" value="ECO:0007669"/>
    <property type="project" value="TreeGrafter"/>
</dbReference>